<dbReference type="GO" id="GO:0005634">
    <property type="term" value="C:nucleus"/>
    <property type="evidence" value="ECO:0007669"/>
    <property type="project" value="UniProtKB-SubCell"/>
</dbReference>
<feature type="non-terminal residue" evidence="12">
    <location>
        <position position="1"/>
    </location>
</feature>
<accession>A0AAQ3UYS0</accession>
<keyword evidence="5" id="KW-0479">Metal-binding</keyword>
<dbReference type="Proteomes" id="UP001341281">
    <property type="component" value="Chromosome 10"/>
</dbReference>
<feature type="region of interest" description="Disordered" evidence="10">
    <location>
        <begin position="671"/>
        <end position="748"/>
    </location>
</feature>
<keyword evidence="7" id="KW-0411">Iron-sulfur</keyword>
<dbReference type="GO" id="GO:0141166">
    <property type="term" value="P:chromosomal 5-methylcytosine DNA demethylation pathway"/>
    <property type="evidence" value="ECO:0007669"/>
    <property type="project" value="InterPro"/>
</dbReference>
<feature type="compositionally biased region" description="Basic residues" evidence="10">
    <location>
        <begin position="110"/>
        <end position="119"/>
    </location>
</feature>
<dbReference type="FunFam" id="1.10.1670.10:FF:000004">
    <property type="entry name" value="DNA glycosylase/AP lyase ROS1"/>
    <property type="match status" value="1"/>
</dbReference>
<evidence type="ECO:0000256" key="2">
    <source>
        <dbReference type="ARBA" id="ARBA00004123"/>
    </source>
</evidence>
<dbReference type="InterPro" id="IPR028925">
    <property type="entry name" value="RRM_DME"/>
</dbReference>
<comment type="cofactor">
    <cofactor evidence="1">
        <name>[4Fe-4S] cluster</name>
        <dbReference type="ChEBI" id="CHEBI:49883"/>
    </cofactor>
</comment>
<keyword evidence="4" id="KW-0004">4Fe-4S</keyword>
<comment type="similarity">
    <text evidence="3">Belongs to the DNA glycosylase family. DEMETER subfamily.</text>
</comment>
<dbReference type="PANTHER" id="PTHR46213:SF12">
    <property type="entry name" value="HHH-GPD DOMAIN-CONTAINING PROTEIN"/>
    <property type="match status" value="1"/>
</dbReference>
<feature type="compositionally biased region" description="Polar residues" evidence="10">
    <location>
        <begin position="1924"/>
        <end position="1936"/>
    </location>
</feature>
<feature type="region of interest" description="Disordered" evidence="10">
    <location>
        <begin position="65"/>
        <end position="141"/>
    </location>
</feature>
<keyword evidence="13" id="KW-1185">Reference proteome</keyword>
<protein>
    <recommendedName>
        <fullName evidence="11">HhH-GPD domain-containing protein</fullName>
    </recommendedName>
</protein>
<dbReference type="InterPro" id="IPR028924">
    <property type="entry name" value="Perm-CXXC"/>
</dbReference>
<dbReference type="GO" id="GO:0051539">
    <property type="term" value="F:4 iron, 4 sulfur cluster binding"/>
    <property type="evidence" value="ECO:0007669"/>
    <property type="project" value="UniProtKB-KW"/>
</dbReference>
<feature type="compositionally biased region" description="Polar residues" evidence="10">
    <location>
        <begin position="697"/>
        <end position="706"/>
    </location>
</feature>
<evidence type="ECO:0000256" key="7">
    <source>
        <dbReference type="ARBA" id="ARBA00023014"/>
    </source>
</evidence>
<dbReference type="InterPro" id="IPR044811">
    <property type="entry name" value="DME/ROS1"/>
</dbReference>
<dbReference type="GO" id="GO:0003677">
    <property type="term" value="F:DNA binding"/>
    <property type="evidence" value="ECO:0007669"/>
    <property type="project" value="UniProtKB-KW"/>
</dbReference>
<comment type="subcellular location">
    <subcellularLocation>
        <location evidence="2">Nucleus</location>
    </subcellularLocation>
</comment>
<evidence type="ECO:0000256" key="1">
    <source>
        <dbReference type="ARBA" id="ARBA00001966"/>
    </source>
</evidence>
<reference evidence="12 13" key="1">
    <citation type="submission" date="2024-02" db="EMBL/GenBank/DDBJ databases">
        <title>High-quality chromosome-scale genome assembly of Pensacola bahiagrass (Paspalum notatum Flugge var. saurae).</title>
        <authorList>
            <person name="Vega J.M."/>
            <person name="Podio M."/>
            <person name="Orjuela J."/>
            <person name="Siena L.A."/>
            <person name="Pessino S.C."/>
            <person name="Combes M.C."/>
            <person name="Mariac C."/>
            <person name="Albertini E."/>
            <person name="Pupilli F."/>
            <person name="Ortiz J.P.A."/>
            <person name="Leblanc O."/>
        </authorList>
    </citation>
    <scope>NUCLEOTIDE SEQUENCE [LARGE SCALE GENOMIC DNA]</scope>
    <source>
        <strain evidence="12">R1</strain>
        <tissue evidence="12">Leaf</tissue>
    </source>
</reference>
<gene>
    <name evidence="12" type="ORF">U9M48_044260</name>
</gene>
<evidence type="ECO:0000256" key="4">
    <source>
        <dbReference type="ARBA" id="ARBA00022485"/>
    </source>
</evidence>
<dbReference type="CDD" id="cd00056">
    <property type="entry name" value="ENDO3c"/>
    <property type="match status" value="1"/>
</dbReference>
<evidence type="ECO:0000256" key="9">
    <source>
        <dbReference type="ARBA" id="ARBA00023242"/>
    </source>
</evidence>
<feature type="region of interest" description="Disordered" evidence="10">
    <location>
        <begin position="761"/>
        <end position="795"/>
    </location>
</feature>
<dbReference type="PANTHER" id="PTHR46213">
    <property type="entry name" value="TRANSCRIPTIONAL ACTIVATOR DEMETER"/>
    <property type="match status" value="1"/>
</dbReference>
<evidence type="ECO:0000313" key="13">
    <source>
        <dbReference type="Proteomes" id="UP001341281"/>
    </source>
</evidence>
<dbReference type="SUPFAM" id="SSF48150">
    <property type="entry name" value="DNA-glycosylase"/>
    <property type="match status" value="1"/>
</dbReference>
<dbReference type="GO" id="GO:0019104">
    <property type="term" value="F:DNA N-glycosylase activity"/>
    <property type="evidence" value="ECO:0007669"/>
    <property type="project" value="InterPro"/>
</dbReference>
<evidence type="ECO:0000256" key="6">
    <source>
        <dbReference type="ARBA" id="ARBA00023004"/>
    </source>
</evidence>
<feature type="region of interest" description="Disordered" evidence="10">
    <location>
        <begin position="1898"/>
        <end position="1936"/>
    </location>
</feature>
<dbReference type="GO" id="GO:0006284">
    <property type="term" value="P:base-excision repair"/>
    <property type="evidence" value="ECO:0007669"/>
    <property type="project" value="InterPro"/>
</dbReference>
<dbReference type="InterPro" id="IPR003265">
    <property type="entry name" value="HhH-GPD_domain"/>
</dbReference>
<keyword evidence="9" id="KW-0539">Nucleus</keyword>
<feature type="compositionally biased region" description="Basic and acidic residues" evidence="10">
    <location>
        <begin position="716"/>
        <end position="727"/>
    </location>
</feature>
<dbReference type="GO" id="GO:0046872">
    <property type="term" value="F:metal ion binding"/>
    <property type="evidence" value="ECO:0007669"/>
    <property type="project" value="UniProtKB-KW"/>
</dbReference>
<feature type="region of interest" description="Disordered" evidence="10">
    <location>
        <begin position="1353"/>
        <end position="1376"/>
    </location>
</feature>
<feature type="compositionally biased region" description="Polar residues" evidence="10">
    <location>
        <begin position="680"/>
        <end position="691"/>
    </location>
</feature>
<dbReference type="SMART" id="SM00478">
    <property type="entry name" value="ENDO3c"/>
    <property type="match status" value="1"/>
</dbReference>
<proteinExistence type="inferred from homology"/>
<dbReference type="Pfam" id="PF15628">
    <property type="entry name" value="RRM_DME"/>
    <property type="match status" value="1"/>
</dbReference>
<evidence type="ECO:0000259" key="11">
    <source>
        <dbReference type="SMART" id="SM00478"/>
    </source>
</evidence>
<keyword evidence="8" id="KW-0238">DNA-binding</keyword>
<dbReference type="GO" id="GO:0051747">
    <property type="term" value="F:cytosine C-5 DNA demethylase activity"/>
    <property type="evidence" value="ECO:0007669"/>
    <property type="project" value="UniProtKB-ARBA"/>
</dbReference>
<dbReference type="Gene3D" id="1.10.1670.10">
    <property type="entry name" value="Helix-hairpin-Helix base-excision DNA repair enzymes (C-terminal)"/>
    <property type="match status" value="1"/>
</dbReference>
<evidence type="ECO:0000313" key="12">
    <source>
        <dbReference type="EMBL" id="WVZ98887.1"/>
    </source>
</evidence>
<evidence type="ECO:0000256" key="5">
    <source>
        <dbReference type="ARBA" id="ARBA00022723"/>
    </source>
</evidence>
<dbReference type="InterPro" id="IPR011257">
    <property type="entry name" value="DNA_glycosylase"/>
</dbReference>
<feature type="compositionally biased region" description="Polar residues" evidence="10">
    <location>
        <begin position="761"/>
        <end position="777"/>
    </location>
</feature>
<feature type="domain" description="HhH-GPD" evidence="11">
    <location>
        <begin position="1399"/>
        <end position="1533"/>
    </location>
</feature>
<name>A0AAQ3UYS0_PASNO</name>
<dbReference type="Gene3D" id="1.10.340.30">
    <property type="entry name" value="Hypothetical protein, domain 2"/>
    <property type="match status" value="1"/>
</dbReference>
<evidence type="ECO:0000256" key="8">
    <source>
        <dbReference type="ARBA" id="ARBA00023125"/>
    </source>
</evidence>
<sequence>MQEGLGQRMHVSHGINLCFSTSVPVQMESSIEMGTREVTPPVTSEILPANSQAVRDDAGVVEGIDMNEKSVQKPKRKKHRPKVIKEGQPAKLQKPKTPKPPKEKGNQSAGKRKYVRRKGLSAPTEQPPSGGEIARTRAEPGAAQRCLNFDVDDQHGHLDLTPQTQATEIHTGTGDTQLSISGVERSNVHVPGHYRGTSSSACSVDPMVDVRELQVECMPKRVNFDVNYSNLTDNSGQSFQFGLREKVQPNQLLNYHSSLPVRCVSHLTSLVDHMHPSANFERNICTSQACMEKSPRHYHMLHGYRIPENITAASQHTEREIMGGNFNPQVCTQEGTIIKQMSQIQRLPESLLVPSKHGERDGMNGDLNAFSVKNDYMKFATSDNYQTGPAFGSHDSPEYSDVLAMGKKREHNAISGHQVSFSIDFNNSSRERQFCFDDPLSTSSQTSYYPETCKRMRPENHSNQLYGAPGMFSSSSTFSDNWNTNKVSAINPGVCTLADIQRLMAIEKSRSSQQMIDFGMLGNNMVQQHIEPPLQNVVDNGFIALTDKQFRGLPPLQNVVDKFGENKLPMNGIHQIQSWEITSRQHHNSDDFALPDKWSEYLTEGHTKFSSGTLNPSKGNCIQRNAIHQHQSLENVMAKGPVLLSETHNTSSQEAHKYCIAAATDEQIKTTSDEVVRPLSQPTSQLTTNGNCHLDSSRLTAEPNSTEKPRKRGRPRKEAKPNVEPKVRGTKVKKNVGRAKPTSPKGACTNFLKTKDITYASEPSTGINPRMATVQSKSSDHHKYSGIPSKEIHGGISPQVTAPLVDLLDVIIQKIKLLSINRSDEIVAEVPQNALVPYEGEFGALVAFEGKAKKSRSRAKVNIDPVTAMMWNLLMGPDIGDGTEGLDKDKEKWLDEERSVFRGRVDSFIARMHLVQGDRRFSRWKGSVVDSVVGVFLTQNVSDHLSSSAFMAVAAKFPAKTEVPEKLVAEMSHTPPEQKDSWSGLFGDSIKLQGKIFIEEISDVRSLVTTEDNEESNSNELIGSSSGYGANRATGGFHVPCRKSLIGSHENEPSGSIFPTAGFSSVVEAEDGSLEDVFSSQNSAVSSQNSPYYLFDRTDITGSSSLQNFTEQGCIMRNMSNGTGGSTEYTAVPPMQDPKDMPGSSEYDGHPVSGVNKGVLLDLNRSYQPLHASMPYVQNSESDLTGVSCFSHMNKSFCTGSDSLNIFNFTKSEASLYQLPPGSAIDNSNTTKITDSSRDFLYSINGPLTQGRSTCPSDPLQQGSFSCGNNFLRNKTEAPFGESHVYSNLQKVCTTTTEQIGGEQFESGCSQQDYDVRVQTTAYEKHQSSILCENQNSHSEVLQGVASDLQKFTDTQKGPSEGHQDGSKAKKVRGRPKKKIYDWDSLREEVLSNGGNKQRSHNARDTVDWEAVRHAEVREISETIRERGMNNMLAERIKEFLDRLVTDHGSIDLEWLRDVEPDKAKDYLLSIRGLGLKSVECVRLLTLHHMAFPVDTNVGRICVRLGWVPLQPLPESLQLHLLEMYPMLEHIQKYLWPRLCKLDQRTLYELHYQMITFGKVFCTKSKPNCNSCPMRAECKHFASAFASARLALPVPEEKHLATREDPNVVKFSHQTYINSRTMGQLEWDSSYPKHAVSGNYQPIIEEPPSPEPEPENADIKEGAIEDFFSEDPEEIPTINLNIEEFTQNLKNYMQANNIEIEDADMSKALVAITPEAASIPTPKLKNVSRLRTEHQVYELPDSHPLLEGSTDAPKTFCNSGETGRLCGSSTCFSCNSIREEQAQKIPCRTAMRGSFPLNGTYFQVNEVFADHYSSQHPIDVPRSWIWDLPRRMVYFGTSVPTIFRGLTTEEIQQCFWRGFVCVRGFDRTVRAPRPLYARLHFPASKGSTLDFTQVKASSNTPAVFPPDRAPSNSSPGARSAAITPPNSSREYSESTT</sequence>
<evidence type="ECO:0000256" key="3">
    <source>
        <dbReference type="ARBA" id="ARBA00005646"/>
    </source>
</evidence>
<dbReference type="SMART" id="SM00525">
    <property type="entry name" value="FES"/>
    <property type="match status" value="1"/>
</dbReference>
<keyword evidence="6" id="KW-0408">Iron</keyword>
<evidence type="ECO:0000256" key="10">
    <source>
        <dbReference type="SAM" id="MobiDB-lite"/>
    </source>
</evidence>
<organism evidence="12 13">
    <name type="scientific">Paspalum notatum var. saurae</name>
    <dbReference type="NCBI Taxonomy" id="547442"/>
    <lineage>
        <taxon>Eukaryota</taxon>
        <taxon>Viridiplantae</taxon>
        <taxon>Streptophyta</taxon>
        <taxon>Embryophyta</taxon>
        <taxon>Tracheophyta</taxon>
        <taxon>Spermatophyta</taxon>
        <taxon>Magnoliopsida</taxon>
        <taxon>Liliopsida</taxon>
        <taxon>Poales</taxon>
        <taxon>Poaceae</taxon>
        <taxon>PACMAD clade</taxon>
        <taxon>Panicoideae</taxon>
        <taxon>Andropogonodae</taxon>
        <taxon>Paspaleae</taxon>
        <taxon>Paspalinae</taxon>
        <taxon>Paspalum</taxon>
    </lineage>
</organism>
<feature type="compositionally biased region" description="Basic residues" evidence="10">
    <location>
        <begin position="728"/>
        <end position="737"/>
    </location>
</feature>
<dbReference type="EMBL" id="CP144754">
    <property type="protein sequence ID" value="WVZ98887.1"/>
    <property type="molecule type" value="Genomic_DNA"/>
</dbReference>
<dbReference type="Pfam" id="PF15629">
    <property type="entry name" value="Perm-CXXC"/>
    <property type="match status" value="1"/>
</dbReference>
<dbReference type="InterPro" id="IPR003651">
    <property type="entry name" value="Endonuclease3_FeS-loop_motif"/>
</dbReference>
<feature type="compositionally biased region" description="Basic residues" evidence="10">
    <location>
        <begin position="72"/>
        <end position="82"/>
    </location>
</feature>
<dbReference type="InterPro" id="IPR023170">
    <property type="entry name" value="HhH_base_excis_C"/>
</dbReference>